<comment type="subcellular location">
    <subcellularLocation>
        <location evidence="1">Nucleus</location>
    </subcellularLocation>
</comment>
<evidence type="ECO:0000259" key="11">
    <source>
        <dbReference type="Pfam" id="PF00850"/>
    </source>
</evidence>
<dbReference type="EC" id="3.5.1.98" evidence="3"/>
<evidence type="ECO:0000256" key="10">
    <source>
        <dbReference type="ARBA" id="ARBA00048287"/>
    </source>
</evidence>
<keyword evidence="8" id="KW-0804">Transcription</keyword>
<evidence type="ECO:0000259" key="12">
    <source>
        <dbReference type="Pfam" id="PF09757"/>
    </source>
</evidence>
<evidence type="ECO:0000256" key="7">
    <source>
        <dbReference type="ARBA" id="ARBA00023015"/>
    </source>
</evidence>
<keyword evidence="14" id="KW-1185">Reference proteome</keyword>
<comment type="similarity">
    <text evidence="2">Belongs to the histone deacetylase family. HD type 2 subfamily.</text>
</comment>
<dbReference type="AlphaFoldDB" id="A0A397UH00"/>
<feature type="domain" description="Histone deacetylase" evidence="11">
    <location>
        <begin position="71"/>
        <end position="368"/>
    </location>
</feature>
<protein>
    <recommendedName>
        <fullName evidence="3">histone deacetylase</fullName>
        <ecNumber evidence="3">3.5.1.98</ecNumber>
    </recommendedName>
</protein>
<comment type="catalytic activity">
    <reaction evidence="10">
        <text>N(6)-acetyl-L-lysyl-[histone] + H2O = L-lysyl-[histone] + acetate</text>
        <dbReference type="Rhea" id="RHEA:58196"/>
        <dbReference type="Rhea" id="RHEA-COMP:9845"/>
        <dbReference type="Rhea" id="RHEA-COMP:11338"/>
        <dbReference type="ChEBI" id="CHEBI:15377"/>
        <dbReference type="ChEBI" id="CHEBI:29969"/>
        <dbReference type="ChEBI" id="CHEBI:30089"/>
        <dbReference type="ChEBI" id="CHEBI:61930"/>
        <dbReference type="EC" id="3.5.1.98"/>
    </reaction>
</comment>
<dbReference type="EMBL" id="QKWP01001818">
    <property type="protein sequence ID" value="RIB06426.1"/>
    <property type="molecule type" value="Genomic_DNA"/>
</dbReference>
<evidence type="ECO:0000256" key="1">
    <source>
        <dbReference type="ARBA" id="ARBA00004123"/>
    </source>
</evidence>
<dbReference type="GO" id="GO:0040029">
    <property type="term" value="P:epigenetic regulation of gene expression"/>
    <property type="evidence" value="ECO:0007669"/>
    <property type="project" value="TreeGrafter"/>
</dbReference>
<reference evidence="13 14" key="1">
    <citation type="submission" date="2018-06" db="EMBL/GenBank/DDBJ databases">
        <title>Comparative genomics reveals the genomic features of Rhizophagus irregularis, R. cerebriforme, R. diaphanum and Gigaspora rosea, and their symbiotic lifestyle signature.</title>
        <authorList>
            <person name="Morin E."/>
            <person name="San Clemente H."/>
            <person name="Chen E.C.H."/>
            <person name="De La Providencia I."/>
            <person name="Hainaut M."/>
            <person name="Kuo A."/>
            <person name="Kohler A."/>
            <person name="Murat C."/>
            <person name="Tang N."/>
            <person name="Roy S."/>
            <person name="Loubradou J."/>
            <person name="Henrissat B."/>
            <person name="Grigoriev I.V."/>
            <person name="Corradi N."/>
            <person name="Roux C."/>
            <person name="Martin F.M."/>
        </authorList>
    </citation>
    <scope>NUCLEOTIDE SEQUENCE [LARGE SCALE GENOMIC DNA]</scope>
    <source>
        <strain evidence="13 14">DAOM 194757</strain>
    </source>
</reference>
<comment type="caution">
    <text evidence="13">The sequence shown here is derived from an EMBL/GenBank/DDBJ whole genome shotgun (WGS) entry which is preliminary data.</text>
</comment>
<accession>A0A397UH00</accession>
<dbReference type="STRING" id="44941.A0A397UH00"/>
<proteinExistence type="inferred from homology"/>
<dbReference type="PANTHER" id="PTHR10625:SF5">
    <property type="entry name" value="HISTONE DEACETYLASE"/>
    <property type="match status" value="1"/>
</dbReference>
<keyword evidence="6" id="KW-0156">Chromatin regulator</keyword>
<dbReference type="FunFam" id="3.40.800.20:FF:000005">
    <property type="entry name" value="histone deacetylase 6"/>
    <property type="match status" value="1"/>
</dbReference>
<dbReference type="PANTHER" id="PTHR10625">
    <property type="entry name" value="HISTONE DEACETYLASE HDAC1-RELATED"/>
    <property type="match status" value="1"/>
</dbReference>
<keyword evidence="9" id="KW-0539">Nucleus</keyword>
<dbReference type="Pfam" id="PF00850">
    <property type="entry name" value="Hist_deacetyl"/>
    <property type="match status" value="1"/>
</dbReference>
<dbReference type="PRINTS" id="PR01270">
    <property type="entry name" value="HDASUPER"/>
</dbReference>
<evidence type="ECO:0000256" key="6">
    <source>
        <dbReference type="ARBA" id="ARBA00022853"/>
    </source>
</evidence>
<dbReference type="InterPro" id="IPR000286">
    <property type="entry name" value="HDACs"/>
</dbReference>
<dbReference type="InterPro" id="IPR023696">
    <property type="entry name" value="Ureohydrolase_dom_sf"/>
</dbReference>
<gene>
    <name evidence="13" type="ORF">C2G38_2046798</name>
</gene>
<name>A0A397UH00_9GLOM</name>
<feature type="domain" description="Arb2-like" evidence="12">
    <location>
        <begin position="424"/>
        <end position="673"/>
    </location>
</feature>
<keyword evidence="7" id="KW-0805">Transcription regulation</keyword>
<dbReference type="Proteomes" id="UP000266673">
    <property type="component" value="Unassembled WGS sequence"/>
</dbReference>
<dbReference type="GO" id="GO:0141221">
    <property type="term" value="F:histone deacetylase activity, hydrolytic mechanism"/>
    <property type="evidence" value="ECO:0007669"/>
    <property type="project" value="UniProtKB-EC"/>
</dbReference>
<dbReference type="GO" id="GO:0000118">
    <property type="term" value="C:histone deacetylase complex"/>
    <property type="evidence" value="ECO:0007669"/>
    <property type="project" value="TreeGrafter"/>
</dbReference>
<evidence type="ECO:0000313" key="14">
    <source>
        <dbReference type="Proteomes" id="UP000266673"/>
    </source>
</evidence>
<dbReference type="InterPro" id="IPR023801">
    <property type="entry name" value="His_deacetylse_dom"/>
</dbReference>
<evidence type="ECO:0000256" key="8">
    <source>
        <dbReference type="ARBA" id="ARBA00023163"/>
    </source>
</evidence>
<keyword evidence="4" id="KW-0678">Repressor</keyword>
<dbReference type="OrthoDB" id="424012at2759"/>
<dbReference type="InterPro" id="IPR019154">
    <property type="entry name" value="Arb2-like_domain"/>
</dbReference>
<organism evidence="13 14">
    <name type="scientific">Gigaspora rosea</name>
    <dbReference type="NCBI Taxonomy" id="44941"/>
    <lineage>
        <taxon>Eukaryota</taxon>
        <taxon>Fungi</taxon>
        <taxon>Fungi incertae sedis</taxon>
        <taxon>Mucoromycota</taxon>
        <taxon>Glomeromycotina</taxon>
        <taxon>Glomeromycetes</taxon>
        <taxon>Diversisporales</taxon>
        <taxon>Gigasporaceae</taxon>
        <taxon>Gigaspora</taxon>
    </lineage>
</organism>
<evidence type="ECO:0000256" key="5">
    <source>
        <dbReference type="ARBA" id="ARBA00022801"/>
    </source>
</evidence>
<evidence type="ECO:0000256" key="9">
    <source>
        <dbReference type="ARBA" id="ARBA00023242"/>
    </source>
</evidence>
<keyword evidence="5" id="KW-0378">Hydrolase</keyword>
<dbReference type="SUPFAM" id="SSF52768">
    <property type="entry name" value="Arginase/deacetylase"/>
    <property type="match status" value="1"/>
</dbReference>
<evidence type="ECO:0000256" key="2">
    <source>
        <dbReference type="ARBA" id="ARBA00007738"/>
    </source>
</evidence>
<evidence type="ECO:0000313" key="13">
    <source>
        <dbReference type="EMBL" id="RIB06426.1"/>
    </source>
</evidence>
<dbReference type="InterPro" id="IPR037138">
    <property type="entry name" value="His_deacetylse_dom_sf"/>
</dbReference>
<sequence>MEDMEIDGTEAQPYVLIETGNLPITVGNRPIYTNGRYISKSTPTPLKSTKTGVVYDRRMRYHANIHEDEHHPEDPSRISSIQSMFKAAGCLEKMIPINAREVTKDEVRLVHTDEHWDFVAKTSALSEAQLGKVADDYNSIYVNKETALSARLSCGGVIELCKAVARGDVTNGFANVRPPGHHAEINEPMGFCFFNNVAVAAQCLKRDLKIEKVFILDWDIHHGNGTQKAFYNDPNVVYCSIHRYDNANFYPGDPQAGHTHVGNGPAKGKTINIPWPRPGMRDSDYIYAFNKVVMPIAYEFDPDIVIVSAGFDAAEGDPIGENHVTPAAFGHMTHMLKSLAAGKLVLALEGGYNLDSISNSALACVKVLLGEHPAKLGPIKPSQECVETIYQVIRVQSRYWSCLKPIYIDSAEEKVPGKLVIDIMDMVKLFRTRYLFSKLKMVPAPLAPERLANRFTDLLSSLYNDALFLLFSNDLHCKDVIIFFVHDIADTCATSNLTNLATSYMSDSVYQYIETIINQSYGIVDVDVPPPTNDTQKTDLHDLKDLLIFLWDHFVEYANPKKVVIIGAGRGCRSLMHCINDRDTMIMRFTACVIMVPGNNDPVPTIAKKGDIVNWYYENSLVLLPENHSVWTKKGVKKDSGKCISVKGLNNMSIHDKLHILRQDIIDYFLQRLTDFIPPRQ</sequence>
<evidence type="ECO:0000256" key="4">
    <source>
        <dbReference type="ARBA" id="ARBA00022491"/>
    </source>
</evidence>
<dbReference type="Pfam" id="PF09757">
    <property type="entry name" value="Arb2-like"/>
    <property type="match status" value="1"/>
</dbReference>
<evidence type="ECO:0000256" key="3">
    <source>
        <dbReference type="ARBA" id="ARBA00012111"/>
    </source>
</evidence>
<dbReference type="Gene3D" id="3.40.800.20">
    <property type="entry name" value="Histone deacetylase domain"/>
    <property type="match status" value="1"/>
</dbReference>